<evidence type="ECO:0000256" key="7">
    <source>
        <dbReference type="ARBA" id="ARBA00030776"/>
    </source>
</evidence>
<dbReference type="FunFam" id="3.10.50.30:FF:000001">
    <property type="entry name" value="Transcription elongation factor GreA"/>
    <property type="match status" value="1"/>
</dbReference>
<accession>A0A0G1D631</accession>
<dbReference type="Proteomes" id="UP000034837">
    <property type="component" value="Unassembled WGS sequence"/>
</dbReference>
<dbReference type="Pfam" id="PF01272">
    <property type="entry name" value="GreA_GreB"/>
    <property type="match status" value="1"/>
</dbReference>
<dbReference type="InterPro" id="IPR001437">
    <property type="entry name" value="Tscrpt_elong_fac_GreA/B_C"/>
</dbReference>
<protein>
    <recommendedName>
        <fullName evidence="2 8">Transcription elongation factor GreA</fullName>
    </recommendedName>
    <alternativeName>
        <fullName evidence="7 8">Transcript cleavage factor GreA</fullName>
    </alternativeName>
</protein>
<dbReference type="NCBIfam" id="TIGR01462">
    <property type="entry name" value="greA"/>
    <property type="match status" value="1"/>
</dbReference>
<comment type="function">
    <text evidence="6 8 9">Necessary for efficient RNA polymerase transcription elongation past template-encoded arresting sites. The arresting sites in DNA have the property of trapping a certain fraction of elongating RNA polymerases that pass through, resulting in locked ternary complexes. Cleavage of the nascent transcript by cleavage factors such as GreA or GreB allows the resumption of elongation from the new 3'terminus. GreA releases sequences of 2 to 3 nucleotides.</text>
</comment>
<evidence type="ECO:0000256" key="1">
    <source>
        <dbReference type="ARBA" id="ARBA00008213"/>
    </source>
</evidence>
<evidence type="ECO:0000259" key="11">
    <source>
        <dbReference type="Pfam" id="PF03449"/>
    </source>
</evidence>
<evidence type="ECO:0000256" key="2">
    <source>
        <dbReference type="ARBA" id="ARBA00013729"/>
    </source>
</evidence>
<keyword evidence="3 8" id="KW-0805">Transcription regulation</keyword>
<evidence type="ECO:0000256" key="5">
    <source>
        <dbReference type="ARBA" id="ARBA00023163"/>
    </source>
</evidence>
<feature type="domain" description="Transcription elongation factor GreA/GreB C-terminal" evidence="10">
    <location>
        <begin position="83"/>
        <end position="155"/>
    </location>
</feature>
<feature type="coiled-coil region" evidence="8">
    <location>
        <begin position="15"/>
        <end position="42"/>
    </location>
</feature>
<keyword evidence="5 8" id="KW-0804">Transcription</keyword>
<dbReference type="Gene3D" id="1.10.287.180">
    <property type="entry name" value="Transcription elongation factor, GreA/GreB, N-terminal domain"/>
    <property type="match status" value="1"/>
</dbReference>
<dbReference type="InterPro" id="IPR006359">
    <property type="entry name" value="Tscrpt_elong_fac_GreA"/>
</dbReference>
<dbReference type="Pfam" id="PF03449">
    <property type="entry name" value="GreA_GreB_N"/>
    <property type="match status" value="1"/>
</dbReference>
<dbReference type="InterPro" id="IPR023459">
    <property type="entry name" value="Tscrpt_elong_fac_GreA/B_fam"/>
</dbReference>
<proteinExistence type="inferred from homology"/>
<reference evidence="12 13" key="1">
    <citation type="journal article" date="2015" name="Nature">
        <title>rRNA introns, odd ribosomes, and small enigmatic genomes across a large radiation of phyla.</title>
        <authorList>
            <person name="Brown C.T."/>
            <person name="Hug L.A."/>
            <person name="Thomas B.C."/>
            <person name="Sharon I."/>
            <person name="Castelle C.J."/>
            <person name="Singh A."/>
            <person name="Wilkins M.J."/>
            <person name="Williams K.H."/>
            <person name="Banfield J.F."/>
        </authorList>
    </citation>
    <scope>NUCLEOTIDE SEQUENCE [LARGE SCALE GENOMIC DNA]</scope>
</reference>
<dbReference type="EMBL" id="LCDO01000001">
    <property type="protein sequence ID" value="KKS57523.1"/>
    <property type="molecule type" value="Genomic_DNA"/>
</dbReference>
<sequence length="155" mass="17127">MADEDNLTYLTPEGLEKIKSEISSLKNKLHEVSEHIEKAKELGDLSENAEYHEAKDDFAFTQGRIQELEAITMRAQIVPKSSRDMVSIGSSVKIKSDKGRESEYSIVGSNEADPLRGKISNESPLALAFLGKKRGDRVEVKTPTGSTGYQILEIS</sequence>
<comment type="caution">
    <text evidence="12">The sequence shown here is derived from an EMBL/GenBank/DDBJ whole genome shotgun (WGS) entry which is preliminary data.</text>
</comment>
<evidence type="ECO:0000256" key="4">
    <source>
        <dbReference type="ARBA" id="ARBA00023125"/>
    </source>
</evidence>
<dbReference type="PANTHER" id="PTHR30437">
    <property type="entry name" value="TRANSCRIPTION ELONGATION FACTOR GREA"/>
    <property type="match status" value="1"/>
</dbReference>
<dbReference type="PIRSF" id="PIRSF006092">
    <property type="entry name" value="GreA_GreB"/>
    <property type="match status" value="1"/>
</dbReference>
<evidence type="ECO:0000259" key="10">
    <source>
        <dbReference type="Pfam" id="PF01272"/>
    </source>
</evidence>
<dbReference type="SUPFAM" id="SSF46557">
    <property type="entry name" value="GreA transcript cleavage protein, N-terminal domain"/>
    <property type="match status" value="1"/>
</dbReference>
<dbReference type="GO" id="GO:0070063">
    <property type="term" value="F:RNA polymerase binding"/>
    <property type="evidence" value="ECO:0007669"/>
    <property type="project" value="InterPro"/>
</dbReference>
<evidence type="ECO:0000256" key="8">
    <source>
        <dbReference type="HAMAP-Rule" id="MF_00105"/>
    </source>
</evidence>
<dbReference type="GO" id="GO:0003746">
    <property type="term" value="F:translation elongation factor activity"/>
    <property type="evidence" value="ECO:0007669"/>
    <property type="project" value="UniProtKB-KW"/>
</dbReference>
<dbReference type="SUPFAM" id="SSF54534">
    <property type="entry name" value="FKBP-like"/>
    <property type="match status" value="1"/>
</dbReference>
<dbReference type="HAMAP" id="MF_00105">
    <property type="entry name" value="GreA_GreB"/>
    <property type="match status" value="1"/>
</dbReference>
<dbReference type="GO" id="GO:0032784">
    <property type="term" value="P:regulation of DNA-templated transcription elongation"/>
    <property type="evidence" value="ECO:0007669"/>
    <property type="project" value="UniProtKB-UniRule"/>
</dbReference>
<name>A0A0G1D631_9BACT</name>
<evidence type="ECO:0000313" key="12">
    <source>
        <dbReference type="EMBL" id="KKS57523.1"/>
    </source>
</evidence>
<evidence type="ECO:0000256" key="9">
    <source>
        <dbReference type="RuleBase" id="RU000556"/>
    </source>
</evidence>
<evidence type="ECO:0000256" key="3">
    <source>
        <dbReference type="ARBA" id="ARBA00023015"/>
    </source>
</evidence>
<keyword evidence="8" id="KW-0175">Coiled coil</keyword>
<comment type="similarity">
    <text evidence="1 8 9">Belongs to the GreA/GreB family.</text>
</comment>
<dbReference type="GO" id="GO:0003677">
    <property type="term" value="F:DNA binding"/>
    <property type="evidence" value="ECO:0007669"/>
    <property type="project" value="UniProtKB-UniRule"/>
</dbReference>
<dbReference type="FunFam" id="1.10.287.180:FF:000001">
    <property type="entry name" value="Transcription elongation factor GreA"/>
    <property type="match status" value="1"/>
</dbReference>
<dbReference type="NCBIfam" id="NF001263">
    <property type="entry name" value="PRK00226.1-4"/>
    <property type="match status" value="1"/>
</dbReference>
<dbReference type="GO" id="GO:0006354">
    <property type="term" value="P:DNA-templated transcription elongation"/>
    <property type="evidence" value="ECO:0007669"/>
    <property type="project" value="TreeGrafter"/>
</dbReference>
<dbReference type="PROSITE" id="PS00829">
    <property type="entry name" value="GREAB_1"/>
    <property type="match status" value="1"/>
</dbReference>
<evidence type="ECO:0000313" key="13">
    <source>
        <dbReference type="Proteomes" id="UP000034837"/>
    </source>
</evidence>
<dbReference type="AlphaFoldDB" id="A0A0G1D631"/>
<evidence type="ECO:0000256" key="6">
    <source>
        <dbReference type="ARBA" id="ARBA00024916"/>
    </source>
</evidence>
<dbReference type="InterPro" id="IPR022691">
    <property type="entry name" value="Tscrpt_elong_fac_GreA/B_N"/>
</dbReference>
<keyword evidence="12" id="KW-0251">Elongation factor</keyword>
<dbReference type="InterPro" id="IPR036805">
    <property type="entry name" value="Tscrpt_elong_fac_GreA/B_N_sf"/>
</dbReference>
<feature type="domain" description="Transcription elongation factor GreA/GreB N-terminal" evidence="11">
    <location>
        <begin position="9"/>
        <end position="77"/>
    </location>
</feature>
<organism evidence="12 13">
    <name type="scientific">Candidatus Magasanikbacteria bacterium GW2011_GWA2_42_32</name>
    <dbReference type="NCBI Taxonomy" id="1619039"/>
    <lineage>
        <taxon>Bacteria</taxon>
        <taxon>Candidatus Magasanikiibacteriota</taxon>
    </lineage>
</organism>
<dbReference type="InterPro" id="IPR018151">
    <property type="entry name" value="TF_GreA/GreB_CS"/>
</dbReference>
<dbReference type="Gene3D" id="3.10.50.30">
    <property type="entry name" value="Transcription elongation factor, GreA/GreB, C-terminal domain"/>
    <property type="match status" value="1"/>
</dbReference>
<dbReference type="PANTHER" id="PTHR30437:SF4">
    <property type="entry name" value="TRANSCRIPTION ELONGATION FACTOR GREA"/>
    <property type="match status" value="1"/>
</dbReference>
<dbReference type="InterPro" id="IPR028624">
    <property type="entry name" value="Tscrpt_elong_fac_GreA/B"/>
</dbReference>
<gene>
    <name evidence="8" type="primary">greA</name>
    <name evidence="12" type="ORF">UV20_C0001G0163</name>
</gene>
<dbReference type="InterPro" id="IPR036953">
    <property type="entry name" value="GreA/GreB_C_sf"/>
</dbReference>
<keyword evidence="4 8" id="KW-0238">DNA-binding</keyword>
<keyword evidence="12" id="KW-0648">Protein biosynthesis</keyword>
<dbReference type="PATRIC" id="fig|1619039.3.peg.173"/>